<reference evidence="4" key="2">
    <citation type="submission" date="2015-08" db="EMBL/GenBank/DDBJ databases">
        <authorList>
            <person name="Babu N.S."/>
            <person name="Beckwith C.J."/>
            <person name="Beseler K.G."/>
            <person name="Brison A."/>
            <person name="Carone J.V."/>
            <person name="Caskin T.P."/>
            <person name="Diamond M."/>
            <person name="Durham M.E."/>
            <person name="Foxe J.M."/>
            <person name="Go M."/>
            <person name="Henderson B.A."/>
            <person name="Jones I.B."/>
            <person name="McGettigan J.A."/>
            <person name="Micheletti S.J."/>
            <person name="Nasrallah M.E."/>
            <person name="Ortiz D."/>
            <person name="Piller C.R."/>
            <person name="Privatt S.R."/>
            <person name="Schneider S.L."/>
            <person name="Sharp S."/>
            <person name="Smith T.C."/>
            <person name="Stanton J.D."/>
            <person name="Ullery H.E."/>
            <person name="Wilson R.J."/>
            <person name="Serrano M.G."/>
            <person name="Buck G."/>
            <person name="Lee V."/>
            <person name="Wang Y."/>
            <person name="Carvalho R."/>
            <person name="Voegtly L."/>
            <person name="Shi R."/>
            <person name="Duckworth R."/>
            <person name="Johnson A."/>
            <person name="Loviza R."/>
            <person name="Walstead R."/>
            <person name="Shah Z."/>
            <person name="Kiflezghi M."/>
            <person name="Wade K."/>
            <person name="Ball S.L."/>
            <person name="Bradley K.W."/>
            <person name="Asai D.J."/>
            <person name="Bowman C.A."/>
            <person name="Russell D.A."/>
            <person name="Pope W.H."/>
            <person name="Jacobs-Sera D."/>
            <person name="Hendrix R.W."/>
            <person name="Hatfull G.F."/>
        </authorList>
    </citation>
    <scope>NUCLEOTIDE SEQUENCE [LARGE SCALE GENOMIC DNA]</scope>
</reference>
<dbReference type="EMBL" id="LN877950">
    <property type="protein sequence ID" value="CUV05848.1"/>
    <property type="molecule type" value="Genomic_DNA"/>
</dbReference>
<dbReference type="CDD" id="cd04301">
    <property type="entry name" value="NAT_SF"/>
    <property type="match status" value="1"/>
</dbReference>
<dbReference type="Gene3D" id="3.40.630.30">
    <property type="match status" value="1"/>
</dbReference>
<dbReference type="PANTHER" id="PTHR43420">
    <property type="entry name" value="ACETYLTRANSFERASE"/>
    <property type="match status" value="1"/>
</dbReference>
<evidence type="ECO:0000256" key="1">
    <source>
        <dbReference type="ARBA" id="ARBA00022679"/>
    </source>
</evidence>
<evidence type="ECO:0000313" key="4">
    <source>
        <dbReference type="EMBL" id="CUV05848.1"/>
    </source>
</evidence>
<dbReference type="SUPFAM" id="SSF55729">
    <property type="entry name" value="Acyl-CoA N-acyltransferases (Nat)"/>
    <property type="match status" value="1"/>
</dbReference>
<sequence length="152" mass="17807">MISSFEVRKATIDDYFELRNLICDVTRCTEILSREQAEERFRYNTYHPYCLVDTENGRIVGYAGFYIIPHLGRKNDSRIEHVIISKEYRNRGLGRLLCKQIIEDAKNKFNCGRIDLTVESPIAKKLYSSLEFERVNTEVMRNSFLDLAPKSD</sequence>
<dbReference type="GO" id="GO:0016747">
    <property type="term" value="F:acyltransferase activity, transferring groups other than amino-acyl groups"/>
    <property type="evidence" value="ECO:0007669"/>
    <property type="project" value="InterPro"/>
</dbReference>
<dbReference type="OrthoDB" id="10039976at2759"/>
<name>A0A0S4TFE0_CRYHO</name>
<feature type="domain" description="N-acetyltransferase" evidence="3">
    <location>
        <begin position="5"/>
        <end position="152"/>
    </location>
</feature>
<dbReference type="EMBL" id="JTAI01000023">
    <property type="protein sequence ID" value="PPS92634.1"/>
    <property type="molecule type" value="Genomic_DNA"/>
</dbReference>
<dbReference type="InterPro" id="IPR000182">
    <property type="entry name" value="GNAT_dom"/>
</dbReference>
<evidence type="ECO:0000256" key="2">
    <source>
        <dbReference type="ARBA" id="ARBA00023315"/>
    </source>
</evidence>
<evidence type="ECO:0000313" key="5">
    <source>
        <dbReference type="EMBL" id="PPS92634.1"/>
    </source>
</evidence>
<dbReference type="InterPro" id="IPR050680">
    <property type="entry name" value="YpeA/RimI_acetyltransf"/>
</dbReference>
<dbReference type="Pfam" id="PF00583">
    <property type="entry name" value="Acetyltransf_1"/>
    <property type="match status" value="1"/>
</dbReference>
<dbReference type="AlphaFoldDB" id="A0A0S4TFE0"/>
<dbReference type="Proteomes" id="UP001429100">
    <property type="component" value="Unassembled WGS sequence"/>
</dbReference>
<dbReference type="PROSITE" id="PS51186">
    <property type="entry name" value="GNAT"/>
    <property type="match status" value="1"/>
</dbReference>
<gene>
    <name evidence="4" type="ORF">CHUDEA4_4000</name>
    <name evidence="5" type="ORF">GY17_00003365</name>
</gene>
<organism evidence="4">
    <name type="scientific">Cryptosporidium hominis</name>
    <dbReference type="NCBI Taxonomy" id="237895"/>
    <lineage>
        <taxon>Eukaryota</taxon>
        <taxon>Sar</taxon>
        <taxon>Alveolata</taxon>
        <taxon>Apicomplexa</taxon>
        <taxon>Conoidasida</taxon>
        <taxon>Coccidia</taxon>
        <taxon>Eucoccidiorida</taxon>
        <taxon>Eimeriorina</taxon>
        <taxon>Cryptosporidiidae</taxon>
        <taxon>Cryptosporidium</taxon>
    </lineage>
</organism>
<dbReference type="VEuPathDB" id="CryptoDB:GY17_00003365"/>
<dbReference type="VEuPathDB" id="CryptoDB:ChTU502y2012_380g0030"/>
<evidence type="ECO:0000313" key="6">
    <source>
        <dbReference type="Proteomes" id="UP001429100"/>
    </source>
</evidence>
<accession>A0A0S4TFE0</accession>
<evidence type="ECO:0000259" key="3">
    <source>
        <dbReference type="PROSITE" id="PS51186"/>
    </source>
</evidence>
<keyword evidence="2" id="KW-0012">Acyltransferase</keyword>
<keyword evidence="6" id="KW-1185">Reference proteome</keyword>
<reference evidence="5 6" key="3">
    <citation type="submission" date="2017-10" db="EMBL/GenBank/DDBJ databases">
        <title>Consistent, comparative and evidence-based genome annotation and re-annotation for the closely-related species, Cryptosporidium parvum, C. hominis and C. tyzzeri.</title>
        <authorList>
            <person name="Baptista R.P."/>
            <person name="Li Y."/>
            <person name="Sateriale A."/>
            <person name="Striepen B."/>
            <person name="Kissinger J.C."/>
        </authorList>
    </citation>
    <scope>NUCLEOTIDE SEQUENCE [LARGE SCALE GENOMIC DNA]</scope>
    <source>
        <strain evidence="5">30976</strain>
    </source>
</reference>
<proteinExistence type="predicted"/>
<keyword evidence="1" id="KW-0808">Transferase</keyword>
<reference evidence="5 6" key="1">
    <citation type="submission" date="2014-11" db="EMBL/GenBank/DDBJ databases">
        <title>Comparative genomic analysis of Cryptosporidium hominis reveals occurrence of genetic recombination in virulent subtypes.</title>
        <authorList>
            <person name="Guo Y."/>
            <person name="Tang K."/>
            <person name="Frace M."/>
            <person name="Li N."/>
            <person name="Roellig D.M."/>
            <person name="Sammons S."/>
            <person name="Knipe K."/>
            <person name="Rowe L."/>
            <person name="Feng Y."/>
            <person name="Xiao L."/>
        </authorList>
    </citation>
    <scope>NUCLEOTIDE SEQUENCE [LARGE SCALE GENOMIC DNA]</scope>
    <source>
        <strain evidence="5">30976</strain>
    </source>
</reference>
<protein>
    <submittedName>
        <fullName evidence="5">Diamine acetyltransferase</fullName>
    </submittedName>
</protein>
<dbReference type="InterPro" id="IPR016181">
    <property type="entry name" value="Acyl_CoA_acyltransferase"/>
</dbReference>
<dbReference type="VEuPathDB" id="CryptoDB:CHUDEA4_4000"/>
<dbReference type="Proteomes" id="UP000199752">
    <property type="component" value="Chromosome 4"/>
</dbReference>